<feature type="coiled-coil region" evidence="7">
    <location>
        <begin position="304"/>
        <end position="334"/>
    </location>
</feature>
<feature type="transmembrane region" description="Helical" evidence="8">
    <location>
        <begin position="196"/>
        <end position="218"/>
    </location>
</feature>
<dbReference type="PRINTS" id="PR00344">
    <property type="entry name" value="BCTRLSENSOR"/>
</dbReference>
<dbReference type="InterPro" id="IPR003594">
    <property type="entry name" value="HATPase_dom"/>
</dbReference>
<evidence type="ECO:0000313" key="10">
    <source>
        <dbReference type="EMBL" id="OGG85115.1"/>
    </source>
</evidence>
<dbReference type="AlphaFoldDB" id="A0A1F6FGX9"/>
<dbReference type="Gene3D" id="1.10.287.130">
    <property type="match status" value="1"/>
</dbReference>
<keyword evidence="8" id="KW-1133">Transmembrane helix</keyword>
<dbReference type="PROSITE" id="PS50109">
    <property type="entry name" value="HIS_KIN"/>
    <property type="match status" value="1"/>
</dbReference>
<dbReference type="InterPro" id="IPR050736">
    <property type="entry name" value="Sensor_HK_Regulatory"/>
</dbReference>
<dbReference type="GO" id="GO:0000155">
    <property type="term" value="F:phosphorelay sensor kinase activity"/>
    <property type="evidence" value="ECO:0007669"/>
    <property type="project" value="InterPro"/>
</dbReference>
<dbReference type="CDD" id="cd00082">
    <property type="entry name" value="HisKA"/>
    <property type="match status" value="1"/>
</dbReference>
<feature type="transmembrane region" description="Helical" evidence="8">
    <location>
        <begin position="62"/>
        <end position="81"/>
    </location>
</feature>
<feature type="domain" description="Histidine kinase" evidence="9">
    <location>
        <begin position="341"/>
        <end position="563"/>
    </location>
</feature>
<comment type="catalytic activity">
    <reaction evidence="1">
        <text>ATP + protein L-histidine = ADP + protein N-phospho-L-histidine.</text>
        <dbReference type="EC" id="2.7.13.3"/>
    </reaction>
</comment>
<dbReference type="Proteomes" id="UP000177325">
    <property type="component" value="Unassembled WGS sequence"/>
</dbReference>
<evidence type="ECO:0000259" key="9">
    <source>
        <dbReference type="PROSITE" id="PS50109"/>
    </source>
</evidence>
<dbReference type="SUPFAM" id="SSF55874">
    <property type="entry name" value="ATPase domain of HSP90 chaperone/DNA topoisomerase II/histidine kinase"/>
    <property type="match status" value="1"/>
</dbReference>
<dbReference type="Pfam" id="PF00512">
    <property type="entry name" value="HisKA"/>
    <property type="match status" value="1"/>
</dbReference>
<dbReference type="InterPro" id="IPR036890">
    <property type="entry name" value="HATPase_C_sf"/>
</dbReference>
<dbReference type="Pfam" id="PF16927">
    <property type="entry name" value="HisKA_7TM"/>
    <property type="match status" value="1"/>
</dbReference>
<dbReference type="SMART" id="SM00387">
    <property type="entry name" value="HATPase_c"/>
    <property type="match status" value="1"/>
</dbReference>
<keyword evidence="7" id="KW-0175">Coiled coil</keyword>
<dbReference type="EC" id="2.7.13.3" evidence="2"/>
<evidence type="ECO:0000256" key="7">
    <source>
        <dbReference type="SAM" id="Coils"/>
    </source>
</evidence>
<accession>A0A1F6FGX9</accession>
<keyword evidence="5" id="KW-0418">Kinase</keyword>
<dbReference type="STRING" id="1798525.A3G90_03585"/>
<keyword evidence="6" id="KW-0902">Two-component regulatory system</keyword>
<dbReference type="InterPro" id="IPR005467">
    <property type="entry name" value="His_kinase_dom"/>
</dbReference>
<dbReference type="InterPro" id="IPR031621">
    <property type="entry name" value="HisKA_7TM"/>
</dbReference>
<dbReference type="InterPro" id="IPR004358">
    <property type="entry name" value="Sig_transdc_His_kin-like_C"/>
</dbReference>
<keyword evidence="4" id="KW-0808">Transferase</keyword>
<gene>
    <name evidence="10" type="ORF">A3G90_03585</name>
</gene>
<evidence type="ECO:0000313" key="11">
    <source>
        <dbReference type="Proteomes" id="UP000177325"/>
    </source>
</evidence>
<feature type="transmembrane region" description="Helical" evidence="8">
    <location>
        <begin position="121"/>
        <end position="142"/>
    </location>
</feature>
<name>A0A1F6FGX9_9BACT</name>
<feature type="transmembrane region" description="Helical" evidence="8">
    <location>
        <begin position="162"/>
        <end position="184"/>
    </location>
</feature>
<evidence type="ECO:0000256" key="3">
    <source>
        <dbReference type="ARBA" id="ARBA00022553"/>
    </source>
</evidence>
<evidence type="ECO:0000256" key="4">
    <source>
        <dbReference type="ARBA" id="ARBA00022679"/>
    </source>
</evidence>
<evidence type="ECO:0000256" key="5">
    <source>
        <dbReference type="ARBA" id="ARBA00022777"/>
    </source>
</evidence>
<dbReference type="SUPFAM" id="SSF47384">
    <property type="entry name" value="Homodimeric domain of signal transducing histidine kinase"/>
    <property type="match status" value="1"/>
</dbReference>
<proteinExistence type="predicted"/>
<dbReference type="PANTHER" id="PTHR43711:SF31">
    <property type="entry name" value="HISTIDINE KINASE"/>
    <property type="match status" value="1"/>
</dbReference>
<dbReference type="Gene3D" id="3.30.565.10">
    <property type="entry name" value="Histidine kinase-like ATPase, C-terminal domain"/>
    <property type="match status" value="1"/>
</dbReference>
<dbReference type="PANTHER" id="PTHR43711">
    <property type="entry name" value="TWO-COMPONENT HISTIDINE KINASE"/>
    <property type="match status" value="1"/>
</dbReference>
<feature type="transmembrane region" description="Helical" evidence="8">
    <location>
        <begin position="282"/>
        <end position="301"/>
    </location>
</feature>
<protein>
    <recommendedName>
        <fullName evidence="2">histidine kinase</fullName>
        <ecNumber evidence="2">2.7.13.3</ecNumber>
    </recommendedName>
</protein>
<sequence>MNPLIKEVAEFCEWAPATFLFISKNVEGPLIYYSHIVPVLFSLPLAFIIIARDYKNRLNQYFFLAVFLFSIWSFSDLILWANPDPKIIMFFWSLLNLLEPFIYVSIFLFVYTLLFKKEISTVILASLFLITSPVVIFLATSLEIESFNLTNCWREVTEGPLVFYSYIIQLIISLLVILFTFIYLKSTTETKAQKRMSIIGVLGSLLFLAFFSSGNIIGSITESWGVAPLYGLFGMPIMVAFLAFLITKYRMFKVQMLTAQFLVSTLGILIIGILFVQTVERVRLIAILTFILTVILGTVLIRSIKRDLEQKSEIEKLAHKLEKANVRLQQMDKLKSEFVSIASHQLRSPITAISGYASLMNEGSYGEVPSKMKEPIERIVQSARMMATSIEDYLNVSRIEAGNMKYNFTDFNLNDEVEHICDDLRAEALKRSLVLLFRKRVDGQGIVKADIGKVQQIIHNLINNSIKYTQKGAITVYVHDDIKNKKVFVDIIDTGIGMSAETLAGIFQKFERGDKANTVNVTGTGLGLYVAQKMAEAMSGTISAHSDGEGQGSRFTLELPLFL</sequence>
<reference evidence="10 11" key="1">
    <citation type="journal article" date="2016" name="Nat. Commun.">
        <title>Thousands of microbial genomes shed light on interconnected biogeochemical processes in an aquifer system.</title>
        <authorList>
            <person name="Anantharaman K."/>
            <person name="Brown C.T."/>
            <person name="Hug L.A."/>
            <person name="Sharon I."/>
            <person name="Castelle C.J."/>
            <person name="Probst A.J."/>
            <person name="Thomas B.C."/>
            <person name="Singh A."/>
            <person name="Wilkins M.J."/>
            <person name="Karaoz U."/>
            <person name="Brodie E.L."/>
            <person name="Williams K.H."/>
            <person name="Hubbard S.S."/>
            <person name="Banfield J.F."/>
        </authorList>
    </citation>
    <scope>NUCLEOTIDE SEQUENCE [LARGE SCALE GENOMIC DNA]</scope>
</reference>
<keyword evidence="8" id="KW-0472">Membrane</keyword>
<keyword evidence="8" id="KW-0812">Transmembrane</keyword>
<dbReference type="EMBL" id="MFMM01000001">
    <property type="protein sequence ID" value="OGG85115.1"/>
    <property type="molecule type" value="Genomic_DNA"/>
</dbReference>
<dbReference type="Pfam" id="PF02518">
    <property type="entry name" value="HATPase_c"/>
    <property type="match status" value="1"/>
</dbReference>
<evidence type="ECO:0000256" key="2">
    <source>
        <dbReference type="ARBA" id="ARBA00012438"/>
    </source>
</evidence>
<evidence type="ECO:0000256" key="6">
    <source>
        <dbReference type="ARBA" id="ARBA00023012"/>
    </source>
</evidence>
<evidence type="ECO:0000256" key="1">
    <source>
        <dbReference type="ARBA" id="ARBA00000085"/>
    </source>
</evidence>
<evidence type="ECO:0000256" key="8">
    <source>
        <dbReference type="SAM" id="Phobius"/>
    </source>
</evidence>
<feature type="transmembrane region" description="Helical" evidence="8">
    <location>
        <begin position="87"/>
        <end position="114"/>
    </location>
</feature>
<comment type="caution">
    <text evidence="10">The sequence shown here is derived from an EMBL/GenBank/DDBJ whole genome shotgun (WGS) entry which is preliminary data.</text>
</comment>
<keyword evidence="3" id="KW-0597">Phosphoprotein</keyword>
<organism evidence="10 11">
    <name type="scientific">Candidatus Kaiserbacteria bacterium RIFCSPLOWO2_12_FULL_45_26</name>
    <dbReference type="NCBI Taxonomy" id="1798525"/>
    <lineage>
        <taxon>Bacteria</taxon>
        <taxon>Candidatus Kaiseribacteriota</taxon>
    </lineage>
</organism>
<feature type="transmembrane region" description="Helical" evidence="8">
    <location>
        <begin position="224"/>
        <end position="245"/>
    </location>
</feature>
<dbReference type="SMART" id="SM00388">
    <property type="entry name" value="HisKA"/>
    <property type="match status" value="1"/>
</dbReference>
<feature type="transmembrane region" description="Helical" evidence="8">
    <location>
        <begin position="257"/>
        <end position="276"/>
    </location>
</feature>
<dbReference type="InterPro" id="IPR036097">
    <property type="entry name" value="HisK_dim/P_sf"/>
</dbReference>
<dbReference type="InterPro" id="IPR003661">
    <property type="entry name" value="HisK_dim/P_dom"/>
</dbReference>
<feature type="transmembrane region" description="Helical" evidence="8">
    <location>
        <begin position="30"/>
        <end position="50"/>
    </location>
</feature>